<proteinExistence type="predicted"/>
<sequence length="287" mass="33118">MLIQIWHHSKYEYSSEVFLGIHKLYLIPQHRPFFRIEHQKFQVNPEPEGNNFRQDLAGNWYKQCWFTGNTSGLEITGEWIFKLQSFNPFGFIIDKEFEEKGWSNAQFEFSYEEKTAFLIPFLSDKGDAVFRDFLLGIKNQSLGLIDFLVTLTKEINLGWKYLVRLEQNIWRAEFTFAEREGSCRDLAVMQMEMLRELGLATRFVSGYAFNPDLATGHELHAWLEVFLPGAGWVGLDPSLGLLTDHCYIPLASHPDPARAMPVQGTFLGDSGSALITRVEMKLLHQGR</sequence>
<dbReference type="InterPro" id="IPR002931">
    <property type="entry name" value="Transglutaminase-like"/>
</dbReference>
<dbReference type="SUPFAM" id="SSF54001">
    <property type="entry name" value="Cysteine proteinases"/>
    <property type="match status" value="1"/>
</dbReference>
<dbReference type="Pfam" id="PF01841">
    <property type="entry name" value="Transglut_core"/>
    <property type="match status" value="1"/>
</dbReference>
<reference evidence="2 3" key="1">
    <citation type="journal article" date="2019" name="Int. J. Syst. Evol. Microbiol.">
        <title>The Global Catalogue of Microorganisms (GCM) 10K type strain sequencing project: providing services to taxonomists for standard genome sequencing and annotation.</title>
        <authorList>
            <consortium name="The Broad Institute Genomics Platform"/>
            <consortium name="The Broad Institute Genome Sequencing Center for Infectious Disease"/>
            <person name="Wu L."/>
            <person name="Ma J."/>
        </authorList>
    </citation>
    <scope>NUCLEOTIDE SEQUENCE [LARGE SCALE GENOMIC DNA]</scope>
    <source>
        <strain evidence="2 3">JCM 16112</strain>
    </source>
</reference>
<accession>A0ABN1MZW5</accession>
<dbReference type="Pfam" id="PF08379">
    <property type="entry name" value="Bact_transglu_N"/>
    <property type="match status" value="1"/>
</dbReference>
<dbReference type="Gene3D" id="3.10.620.30">
    <property type="match status" value="1"/>
</dbReference>
<evidence type="ECO:0000313" key="2">
    <source>
        <dbReference type="EMBL" id="GAA0879089.1"/>
    </source>
</evidence>
<dbReference type="SMART" id="SM00460">
    <property type="entry name" value="TGc"/>
    <property type="match status" value="1"/>
</dbReference>
<dbReference type="Proteomes" id="UP001500469">
    <property type="component" value="Unassembled WGS sequence"/>
</dbReference>
<evidence type="ECO:0000259" key="1">
    <source>
        <dbReference type="SMART" id="SM00460"/>
    </source>
</evidence>
<feature type="domain" description="Transglutaminase-like" evidence="1">
    <location>
        <begin position="175"/>
        <end position="239"/>
    </location>
</feature>
<dbReference type="RefSeq" id="WP_343851146.1">
    <property type="nucleotide sequence ID" value="NZ_BAAAFI010000009.1"/>
</dbReference>
<protein>
    <recommendedName>
        <fullName evidence="1">Transglutaminase-like domain-containing protein</fullName>
    </recommendedName>
</protein>
<comment type="caution">
    <text evidence="2">The sequence shown here is derived from an EMBL/GenBank/DDBJ whole genome shotgun (WGS) entry which is preliminary data.</text>
</comment>
<organism evidence="2 3">
    <name type="scientific">Algoriphagus jejuensis</name>
    <dbReference type="NCBI Taxonomy" id="419934"/>
    <lineage>
        <taxon>Bacteria</taxon>
        <taxon>Pseudomonadati</taxon>
        <taxon>Bacteroidota</taxon>
        <taxon>Cytophagia</taxon>
        <taxon>Cytophagales</taxon>
        <taxon>Cyclobacteriaceae</taxon>
        <taxon>Algoriphagus</taxon>
    </lineage>
</organism>
<dbReference type="PANTHER" id="PTHR33490:SF1">
    <property type="entry name" value="SLL1233 PROTEIN"/>
    <property type="match status" value="1"/>
</dbReference>
<keyword evidence="3" id="KW-1185">Reference proteome</keyword>
<dbReference type="PANTHER" id="PTHR33490">
    <property type="entry name" value="BLR5614 PROTEIN-RELATED"/>
    <property type="match status" value="1"/>
</dbReference>
<name>A0ABN1MZW5_9BACT</name>
<dbReference type="InterPro" id="IPR038765">
    <property type="entry name" value="Papain-like_cys_pep_sf"/>
</dbReference>
<gene>
    <name evidence="2" type="ORF">GCM10009119_20570</name>
</gene>
<dbReference type="EMBL" id="BAAAFI010000009">
    <property type="protein sequence ID" value="GAA0879089.1"/>
    <property type="molecule type" value="Genomic_DNA"/>
</dbReference>
<dbReference type="InterPro" id="IPR013589">
    <property type="entry name" value="Bac_transglu_N"/>
</dbReference>
<evidence type="ECO:0000313" key="3">
    <source>
        <dbReference type="Proteomes" id="UP001500469"/>
    </source>
</evidence>